<dbReference type="Pfam" id="PF13414">
    <property type="entry name" value="TPR_11"/>
    <property type="match status" value="1"/>
</dbReference>
<dbReference type="SUPFAM" id="SSF48452">
    <property type="entry name" value="TPR-like"/>
    <property type="match status" value="3"/>
</dbReference>
<feature type="compositionally biased region" description="Pro residues" evidence="4">
    <location>
        <begin position="44"/>
        <end position="69"/>
    </location>
</feature>
<evidence type="ECO:0000313" key="7">
    <source>
        <dbReference type="EMBL" id="ATB37022.1"/>
    </source>
</evidence>
<dbReference type="NCBIfam" id="TIGR02098">
    <property type="entry name" value="MJ0042_CXXC"/>
    <property type="match status" value="1"/>
</dbReference>
<evidence type="ECO:0000256" key="1">
    <source>
        <dbReference type="ARBA" id="ARBA00022737"/>
    </source>
</evidence>
<evidence type="ECO:0000256" key="4">
    <source>
        <dbReference type="SAM" id="MobiDB-lite"/>
    </source>
</evidence>
<organism evidence="7 8">
    <name type="scientific">Cystobacter fuscus</name>
    <dbReference type="NCBI Taxonomy" id="43"/>
    <lineage>
        <taxon>Bacteria</taxon>
        <taxon>Pseudomonadati</taxon>
        <taxon>Myxococcota</taxon>
        <taxon>Myxococcia</taxon>
        <taxon>Myxococcales</taxon>
        <taxon>Cystobacterineae</taxon>
        <taxon>Archangiaceae</taxon>
        <taxon>Cystobacter</taxon>
    </lineage>
</organism>
<evidence type="ECO:0000313" key="8">
    <source>
        <dbReference type="Proteomes" id="UP000217257"/>
    </source>
</evidence>
<name>A0A250J0K8_9BACT</name>
<protein>
    <submittedName>
        <fullName evidence="7">MJ0042 family finger-like domain/tetratricopeptide repeat protein</fullName>
    </submittedName>
</protein>
<reference evidence="7 8" key="1">
    <citation type="submission" date="2017-06" db="EMBL/GenBank/DDBJ databases">
        <title>Sequencing and comparative analysis of myxobacterial genomes.</title>
        <authorList>
            <person name="Rupp O."/>
            <person name="Goesmann A."/>
            <person name="Sogaard-Andersen L."/>
        </authorList>
    </citation>
    <scope>NUCLEOTIDE SEQUENCE [LARGE SCALE GENOMIC DNA]</scope>
    <source>
        <strain evidence="7 8">DSM 52655</strain>
    </source>
</reference>
<dbReference type="InterPro" id="IPR019734">
    <property type="entry name" value="TPR_rpt"/>
</dbReference>
<feature type="repeat" description="TPR" evidence="3">
    <location>
        <begin position="746"/>
        <end position="779"/>
    </location>
</feature>
<feature type="repeat" description="TPR" evidence="3">
    <location>
        <begin position="1027"/>
        <end position="1060"/>
    </location>
</feature>
<feature type="compositionally biased region" description="Low complexity" evidence="4">
    <location>
        <begin position="249"/>
        <end position="263"/>
    </location>
</feature>
<dbReference type="InterPro" id="IPR011723">
    <property type="entry name" value="Znf/thioredoxin_put"/>
</dbReference>
<feature type="compositionally biased region" description="Polar residues" evidence="4">
    <location>
        <begin position="122"/>
        <end position="139"/>
    </location>
</feature>
<gene>
    <name evidence="7" type="ORF">CYFUS_002443</name>
</gene>
<feature type="compositionally biased region" description="Low complexity" evidence="4">
    <location>
        <begin position="175"/>
        <end position="187"/>
    </location>
</feature>
<feature type="repeat" description="TPR" evidence="3">
    <location>
        <begin position="1212"/>
        <end position="1245"/>
    </location>
</feature>
<evidence type="ECO:0000256" key="2">
    <source>
        <dbReference type="ARBA" id="ARBA00022803"/>
    </source>
</evidence>
<dbReference type="PANTHER" id="PTHR44943">
    <property type="entry name" value="CELLULOSE SYNTHASE OPERON PROTEIN C"/>
    <property type="match status" value="1"/>
</dbReference>
<dbReference type="PANTHER" id="PTHR44943:SF8">
    <property type="entry name" value="TPR REPEAT-CONTAINING PROTEIN MJ0263"/>
    <property type="match status" value="1"/>
</dbReference>
<feature type="region of interest" description="Disordered" evidence="4">
    <location>
        <begin position="97"/>
        <end position="313"/>
    </location>
</feature>
<feature type="repeat" description="TPR" evidence="3">
    <location>
        <begin position="1314"/>
        <end position="1347"/>
    </location>
</feature>
<keyword evidence="2 3" id="KW-0802">TPR repeat</keyword>
<dbReference type="PROSITE" id="PS50005">
    <property type="entry name" value="TPR"/>
    <property type="match status" value="10"/>
</dbReference>
<feature type="compositionally biased region" description="Low complexity" evidence="4">
    <location>
        <begin position="197"/>
        <end position="213"/>
    </location>
</feature>
<evidence type="ECO:0000256" key="3">
    <source>
        <dbReference type="PROSITE-ProRule" id="PRU00339"/>
    </source>
</evidence>
<dbReference type="InterPro" id="IPR051685">
    <property type="entry name" value="Ycf3/AcsC/BcsC/TPR_MFPF"/>
</dbReference>
<dbReference type="Gene3D" id="1.25.40.10">
    <property type="entry name" value="Tetratricopeptide repeat domain"/>
    <property type="match status" value="4"/>
</dbReference>
<feature type="domain" description="Zinc finger/thioredoxin putative" evidence="6">
    <location>
        <begin position="1"/>
        <end position="36"/>
    </location>
</feature>
<feature type="repeat" description="TPR" evidence="3">
    <location>
        <begin position="1144"/>
        <end position="1177"/>
    </location>
</feature>
<dbReference type="EMBL" id="CP022098">
    <property type="protein sequence ID" value="ATB37022.1"/>
    <property type="molecule type" value="Genomic_DNA"/>
</dbReference>
<accession>A0A250J0K8</accession>
<feature type="region of interest" description="Disordered" evidence="4">
    <location>
        <begin position="360"/>
        <end position="405"/>
    </location>
</feature>
<feature type="transmembrane region" description="Helical" evidence="5">
    <location>
        <begin position="557"/>
        <end position="578"/>
    </location>
</feature>
<feature type="repeat" description="TPR" evidence="3">
    <location>
        <begin position="1280"/>
        <end position="1313"/>
    </location>
</feature>
<dbReference type="InterPro" id="IPR011990">
    <property type="entry name" value="TPR-like_helical_dom_sf"/>
</dbReference>
<dbReference type="Pfam" id="PF13432">
    <property type="entry name" value="TPR_16"/>
    <property type="match status" value="1"/>
</dbReference>
<dbReference type="Proteomes" id="UP000217257">
    <property type="component" value="Chromosome"/>
</dbReference>
<evidence type="ECO:0000256" key="5">
    <source>
        <dbReference type="SAM" id="Phobius"/>
    </source>
</evidence>
<proteinExistence type="predicted"/>
<feature type="repeat" description="TPR" evidence="3">
    <location>
        <begin position="1178"/>
        <end position="1211"/>
    </location>
</feature>
<feature type="repeat" description="TPR" evidence="3">
    <location>
        <begin position="857"/>
        <end position="890"/>
    </location>
</feature>
<dbReference type="Pfam" id="PF13717">
    <property type="entry name" value="Zn_ribbon_4"/>
    <property type="match status" value="1"/>
</dbReference>
<sequence>MKVSCPSCQTNYNIDDKRIPPGGAKLKCARCQNTFPIKAEEPRPPTPAAIPLPGPSAPAAVPLPAPTPPQSRVSPAPNDYARQDYPETTRVVAMPLPSAAYRDNQPPAAVPLPAPTTGGFDISTSEPSSAYTSDPSLNASGGAVPLPGASDFDYAQDPYAQDAVALPPPASSGEPYAYAQDPYAQDAVALPPPASSEEPYAYAQDPYAQDAVALPPPAADPYAADDGFGAYSGSAPGADAFALPPPPAADDGFASAGADDAFALPPPPAADPYASAPVEEDPFALPPPPAADPYASAPVEEDPFALPPPAEEPIAAAVIEEEDPFALPPPAADAAAMDYSAPMVSGPASMDVGLDFSEPPLAAPASIPDALEFDPSAPPPAGGDDLEVDLSAPLPPPPTTGSADGLEMLSFIDDAAKGSANKARPQVKRFQVRRRSGKVFGPFEEGVIVKMLEDGQLLGNEEVSADGEGWSPIGTVPLFATAIAKLMEGPAAPPAAAAAAAAPATESGAKAAPAAGSNTAANMERINQLYGGRMAQVSVVDSTSRAEIILGKLKKRLPLVISVAAGVVVIITGLSFGATRYGVFGMKKFFPAQIKPGAEGYADVEAARKALLQDSLQGYTQAREATARVLADKEYPEVRALWCQSIFYLQRRYSAANSGELSRCQSQEEQGNLELMGELHPEYLKYRAGAALSQRDPDAALAHLGNANQGDVEVALLLAEAQAAKKRNEDAIATLQQVVERQPELAKAQHALGNLYQEEGKADEAAKAYEAALKADPSHIISAVELASVELLLRKQAPQKGLEAAERALDEKLGAGMGASELSRARTLKGIALFQLAKIPEAEQELRIAVEKDPESRLGKRYLGYVLQAQRKFEEALPFFETAAKAEPEDSEAVNGYASLLVTLGKMEEAKTQVTEALQRFPDNAHLEYLQGRITEAEGGNSAAEEHYTRALKANAQLVEAQVARGRLHLRLRHAEQARADFTEAAGKAPETAVVHVGLGELALSEGDTARAQEEFERAVGFDAQSAEAHLGLSRMALLAGDLDKAQKEIDKAMELQPYALPGGRLQRGMVMWRQGKLDEAVAELEQAKKQDPRDVGLAINLGAVNFEKGVAARKAQKENDATAGFKEAEANLTQALKLEPSNAEANFYLAQVKAQRGEFDQAIENMKTAVERASKRADYHFALGMIYRDAKQPGEAIEAWKKTVELDPKRLDAYEALGHAHMDRSEVDDALKAFQAALKVNPKSSQTLASIGDAHFTAMHWRDAVRSYEQALKTDPGLTGLYYKLGRAWGEQNQYGKAIDWYTKAVVATPDNADSWYHLGYAYKEKGKKKDAVKSFREYLSRKPDAQDRKEIEDEITFLE</sequence>
<dbReference type="KEGG" id="cfus:CYFUS_002443"/>
<keyword evidence="5" id="KW-1133">Transmembrane helix</keyword>
<feature type="repeat" description="TPR" evidence="3">
    <location>
        <begin position="1246"/>
        <end position="1279"/>
    </location>
</feature>
<feature type="region of interest" description="Disordered" evidence="4">
    <location>
        <begin position="37"/>
        <end position="85"/>
    </location>
</feature>
<keyword evidence="5" id="KW-0472">Membrane</keyword>
<dbReference type="SMART" id="SM00028">
    <property type="entry name" value="TPR"/>
    <property type="match status" value="17"/>
</dbReference>
<feature type="repeat" description="TPR" evidence="3">
    <location>
        <begin position="993"/>
        <end position="1026"/>
    </location>
</feature>
<dbReference type="Pfam" id="PF14559">
    <property type="entry name" value="TPR_19"/>
    <property type="match status" value="4"/>
</dbReference>
<keyword evidence="1" id="KW-0677">Repeat</keyword>
<dbReference type="RefSeq" id="WP_095985396.1">
    <property type="nucleotide sequence ID" value="NZ_CP022098.1"/>
</dbReference>
<keyword evidence="5" id="KW-0812">Transmembrane</keyword>
<evidence type="ECO:0000259" key="6">
    <source>
        <dbReference type="Pfam" id="PF13717"/>
    </source>
</evidence>
<dbReference type="PROSITE" id="PS50293">
    <property type="entry name" value="TPR_REGION"/>
    <property type="match status" value="3"/>
</dbReference>